<sequence>MDRDFPLYAIELSRLRDFSDQRRPQRKIHFRLESDSIPIRSSPVDLWIPMFHRYGSSPEGNVRHLDETSTWRGLSMTQAREIKFWEDMFAAVLEYKISNHLIDIIDAMDECGAARRPESLNHRICESINSMGCRNYPVNIQEFLTCMIELYKRHGSQYNWLASSGDFYNGLCEFLRTRDCFLDTPLLPTVKVAFWAAINAQGEPTVCGRVKRYGPIVRFKRLDSEASFGRKCHIQPVYVDSVLDPEYDSYVGRPEYQLKSDCVAFEWDGSQRSFGGYLKSGHIEPSMKPTPTSLDLTVTGTRFFPDQVRFERTIRLNIDIMESSSSLTVKEQSSSMCKDMTNGKESMSSRREDSLVTENSRVTAINSTWVNPVIPEDFQTEIKEWYDILFLKQQVERDLGRSRAGNKSDEEAFEEAFRGEDDADIESVDHDAE</sequence>
<dbReference type="Proteomes" id="UP001456524">
    <property type="component" value="Unassembled WGS sequence"/>
</dbReference>
<evidence type="ECO:0000256" key="1">
    <source>
        <dbReference type="SAM" id="MobiDB-lite"/>
    </source>
</evidence>
<proteinExistence type="predicted"/>
<feature type="compositionally biased region" description="Basic and acidic residues" evidence="1">
    <location>
        <begin position="399"/>
        <end position="420"/>
    </location>
</feature>
<comment type="caution">
    <text evidence="2">The sequence shown here is derived from an EMBL/GenBank/DDBJ whole genome shotgun (WGS) entry which is preliminary data.</text>
</comment>
<name>A0ABR1XZC1_9PEZI</name>
<evidence type="ECO:0000313" key="2">
    <source>
        <dbReference type="EMBL" id="KAK8173463.1"/>
    </source>
</evidence>
<gene>
    <name evidence="2" type="ORF">IWX90DRAFT_484414</name>
</gene>
<reference evidence="2 3" key="1">
    <citation type="journal article" date="2022" name="G3 (Bethesda)">
        <title>Enemy or ally: a genomic approach to elucidate the lifestyle of Phyllosticta citrichinaensis.</title>
        <authorList>
            <person name="Buijs V.A."/>
            <person name="Groenewald J.Z."/>
            <person name="Haridas S."/>
            <person name="LaButti K.M."/>
            <person name="Lipzen A."/>
            <person name="Martin F.M."/>
            <person name="Barry K."/>
            <person name="Grigoriev I.V."/>
            <person name="Crous P.W."/>
            <person name="Seidl M.F."/>
        </authorList>
    </citation>
    <scope>NUCLEOTIDE SEQUENCE [LARGE SCALE GENOMIC DNA]</scope>
    <source>
        <strain evidence="2 3">CBS 129764</strain>
    </source>
</reference>
<dbReference type="EMBL" id="JBBWUH010000003">
    <property type="protein sequence ID" value="KAK8173463.1"/>
    <property type="molecule type" value="Genomic_DNA"/>
</dbReference>
<organism evidence="2 3">
    <name type="scientific">Phyllosticta citrichinensis</name>
    <dbReference type="NCBI Taxonomy" id="1130410"/>
    <lineage>
        <taxon>Eukaryota</taxon>
        <taxon>Fungi</taxon>
        <taxon>Dikarya</taxon>
        <taxon>Ascomycota</taxon>
        <taxon>Pezizomycotina</taxon>
        <taxon>Dothideomycetes</taxon>
        <taxon>Dothideomycetes incertae sedis</taxon>
        <taxon>Botryosphaeriales</taxon>
        <taxon>Phyllostictaceae</taxon>
        <taxon>Phyllosticta</taxon>
    </lineage>
</organism>
<evidence type="ECO:0000313" key="3">
    <source>
        <dbReference type="Proteomes" id="UP001456524"/>
    </source>
</evidence>
<protein>
    <submittedName>
        <fullName evidence="2">Uncharacterized protein</fullName>
    </submittedName>
</protein>
<keyword evidence="3" id="KW-1185">Reference proteome</keyword>
<accession>A0ABR1XZC1</accession>
<feature type="region of interest" description="Disordered" evidence="1">
    <location>
        <begin position="331"/>
        <end position="355"/>
    </location>
</feature>
<feature type="region of interest" description="Disordered" evidence="1">
    <location>
        <begin position="399"/>
        <end position="433"/>
    </location>
</feature>